<proteinExistence type="predicted"/>
<evidence type="ECO:0000313" key="3">
    <source>
        <dbReference type="Proteomes" id="UP000762676"/>
    </source>
</evidence>
<evidence type="ECO:0000313" key="2">
    <source>
        <dbReference type="EMBL" id="GFR64458.1"/>
    </source>
</evidence>
<dbReference type="GO" id="GO:0003697">
    <property type="term" value="F:single-stranded DNA binding"/>
    <property type="evidence" value="ECO:0007669"/>
    <property type="project" value="TreeGrafter"/>
</dbReference>
<dbReference type="AlphaFoldDB" id="A0AAV4EVH3"/>
<keyword evidence="3" id="KW-1185">Reference proteome</keyword>
<feature type="region of interest" description="Disordered" evidence="1">
    <location>
        <begin position="835"/>
        <end position="861"/>
    </location>
</feature>
<protein>
    <submittedName>
        <fullName evidence="2">A-kinase (PRKA) anchor protein (Gravin) 12b</fullName>
    </submittedName>
</protein>
<feature type="compositionally biased region" description="Basic and acidic residues" evidence="1">
    <location>
        <begin position="1195"/>
        <end position="1205"/>
    </location>
</feature>
<dbReference type="PANTHER" id="PTHR35668:SF1">
    <property type="entry name" value="PROTEIN SHORTAGE IN CHIASMATA 1 ORTHOLOG"/>
    <property type="match status" value="1"/>
</dbReference>
<dbReference type="PANTHER" id="PTHR35668">
    <property type="entry name" value="PROTEIN SHORTAGE IN CHIASMATA 1 ORTHOLOG"/>
    <property type="match status" value="1"/>
</dbReference>
<dbReference type="Proteomes" id="UP000762676">
    <property type="component" value="Unassembled WGS sequence"/>
</dbReference>
<dbReference type="InterPro" id="IPR039991">
    <property type="entry name" value="SHOC1"/>
</dbReference>
<sequence length="1271" mass="143701">MTDKLEDIIKKVYQMQGEVLKKNILHPKQEYLWLEINRFCSRRSGSKILVVVPRNLPHLQQSIKTLLCSAPQLSVTVLPDFKSQPMEIKTGNMVCITQYVESMPTTCLSQFSKVIQYDDGLGKFFKTACKNQDCSYVGLVTELLNVPAAHQGVPEVRSVSTPFTLICSSKVSHNKQLLCMLEARYNIFIIERDFSRLHQKGFKHPSADLTFSATHCAMLLSLVEMDHQWNMEKVFKRYLALGLQYSNIFIIAHAIDSTTGYPLGKEAVQNIQKLRASLSNLTRSSDYFDAQYKVLVRLTEADVASCIRSLANMYVASQKETDTERPWLSADMSQQEEALLTLPCLNPFSAQVLLQKLKCTDVLEMSVEEMSQAVPDLPHTTLKFLNHITSAWSLKNKLFSSQTSVSTNRTLDMSFSSSCHSGTSCKTDEKQNSLVNEDLKEKPTEVIKLSGSLGSSSHMAKDHYTEQGSIGMSEPHVSEHPQLQGTLGPAKSLPYNNSDISKCAIVSRQNTRPWNAQLKLSCVPNNETQKSFRQQEHHYDTSEGACLEASDYTVNNTSMDFTVPVEQSKTQSSVDGNICNDVNRFDIPYNAMTAREPNLATCTNLRRKCPVFYQNCPSKCDNPIVSSTYPFLSQENNSGHSEEIVANSNQFTHKHSNFSQAEVSQNVMVKNLAKKSHSNCEKSYLANEVFQLKNSEPPGCHQYKSEVQDLNRYENVGSPVHRRNEYSSSLQYTERSGLSLLNEPGRGGNLLSSADYVERVQSSKAYLHEPAYHIQTPFQGDLDTMFCIKQELTDEETSYSGINPHCRENSGLKQKPLSLSKNAFEKDIKNTYGIFSSTARRNEPDTSPLDEDYSSQPAQIPRKFPSHFEYSDLENNDMYNVGDSPLPFSVSKALKRHILQVEAQNAFKAPRMFQIAQSGGAFRDERITRRLNVDNMQSEITPRGSASEMSFIKHEKENISANFDRLDDPNDFRKSCASREDNTKRLAQIQSFFPLPMSPNIASESYGKLHPLPTEQAWNVSHNRHHSHSYMGRNSSNCQYELCSERSEPSQHQDLSREAAQIPDNHGGLSPLTYKSKEKASHPVGVLSERYKHKANMVRQIQSPDENNFCSSGLLPLNRSYEENRIAATSTFRNQNEIEARSVWKNPDVLRKQSVLKPPNKCLSKWKKYESYSKAHNEGISGLQREDLFPLGQDKSPDNEARETSGFRSLCGNADMSPPMDLSYSPVVPRPMKYDGSAFRRTAEEDSKIRRWQLHLQRQSLASQRGENFSS</sequence>
<feature type="region of interest" description="Disordered" evidence="1">
    <location>
        <begin position="1191"/>
        <end position="1212"/>
    </location>
</feature>
<reference evidence="2 3" key="1">
    <citation type="journal article" date="2021" name="Elife">
        <title>Chloroplast acquisition without the gene transfer in kleptoplastic sea slugs, Plakobranchus ocellatus.</title>
        <authorList>
            <person name="Maeda T."/>
            <person name="Takahashi S."/>
            <person name="Yoshida T."/>
            <person name="Shimamura S."/>
            <person name="Takaki Y."/>
            <person name="Nagai Y."/>
            <person name="Toyoda A."/>
            <person name="Suzuki Y."/>
            <person name="Arimoto A."/>
            <person name="Ishii H."/>
            <person name="Satoh N."/>
            <person name="Nishiyama T."/>
            <person name="Hasebe M."/>
            <person name="Maruyama T."/>
            <person name="Minagawa J."/>
            <person name="Obokata J."/>
            <person name="Shigenobu S."/>
        </authorList>
    </citation>
    <scope>NUCLEOTIDE SEQUENCE [LARGE SCALE GENOMIC DNA]</scope>
</reference>
<organism evidence="2 3">
    <name type="scientific">Elysia marginata</name>
    <dbReference type="NCBI Taxonomy" id="1093978"/>
    <lineage>
        <taxon>Eukaryota</taxon>
        <taxon>Metazoa</taxon>
        <taxon>Spiralia</taxon>
        <taxon>Lophotrochozoa</taxon>
        <taxon>Mollusca</taxon>
        <taxon>Gastropoda</taxon>
        <taxon>Heterobranchia</taxon>
        <taxon>Euthyneura</taxon>
        <taxon>Panpulmonata</taxon>
        <taxon>Sacoglossa</taxon>
        <taxon>Placobranchoidea</taxon>
        <taxon>Plakobranchidae</taxon>
        <taxon>Elysia</taxon>
    </lineage>
</organism>
<dbReference type="GO" id="GO:0000712">
    <property type="term" value="P:resolution of meiotic recombination intermediates"/>
    <property type="evidence" value="ECO:0007669"/>
    <property type="project" value="InterPro"/>
</dbReference>
<name>A0AAV4EVH3_9GAST</name>
<dbReference type="GO" id="GO:0016887">
    <property type="term" value="F:ATP hydrolysis activity"/>
    <property type="evidence" value="ECO:0007669"/>
    <property type="project" value="InterPro"/>
</dbReference>
<evidence type="ECO:0000256" key="1">
    <source>
        <dbReference type="SAM" id="MobiDB-lite"/>
    </source>
</evidence>
<gene>
    <name evidence="2" type="ORF">ElyMa_001922900</name>
</gene>
<accession>A0AAV4EVH3</accession>
<dbReference type="GO" id="GO:0000794">
    <property type="term" value="C:condensed nuclear chromosome"/>
    <property type="evidence" value="ECO:0007669"/>
    <property type="project" value="InterPro"/>
</dbReference>
<comment type="caution">
    <text evidence="2">The sequence shown here is derived from an EMBL/GenBank/DDBJ whole genome shotgun (WGS) entry which is preliminary data.</text>
</comment>
<dbReference type="EMBL" id="BMAT01003899">
    <property type="protein sequence ID" value="GFR64458.1"/>
    <property type="molecule type" value="Genomic_DNA"/>
</dbReference>